<evidence type="ECO:0000313" key="1">
    <source>
        <dbReference type="EMBL" id="VDP83373.1"/>
    </source>
</evidence>
<name>A0A3P8KPK6_9TREM</name>
<gene>
    <name evidence="1" type="ORF">SMTD_LOCUS20792</name>
</gene>
<dbReference type="Proteomes" id="UP000269396">
    <property type="component" value="Unassembled WGS sequence"/>
</dbReference>
<organism evidence="1 2">
    <name type="scientific">Schistosoma mattheei</name>
    <dbReference type="NCBI Taxonomy" id="31246"/>
    <lineage>
        <taxon>Eukaryota</taxon>
        <taxon>Metazoa</taxon>
        <taxon>Spiralia</taxon>
        <taxon>Lophotrochozoa</taxon>
        <taxon>Platyhelminthes</taxon>
        <taxon>Trematoda</taxon>
        <taxon>Digenea</taxon>
        <taxon>Strigeidida</taxon>
        <taxon>Schistosomatoidea</taxon>
        <taxon>Schistosomatidae</taxon>
        <taxon>Schistosoma</taxon>
    </lineage>
</organism>
<evidence type="ECO:0000313" key="2">
    <source>
        <dbReference type="Proteomes" id="UP000269396"/>
    </source>
</evidence>
<sequence length="33" mass="3706">MHSCHSPSAIFKLFDQFNHTSNCCSTESSFLAK</sequence>
<protein>
    <submittedName>
        <fullName evidence="1">Uncharacterized protein</fullName>
    </submittedName>
</protein>
<reference evidence="1 2" key="1">
    <citation type="submission" date="2018-11" db="EMBL/GenBank/DDBJ databases">
        <authorList>
            <consortium name="Pathogen Informatics"/>
        </authorList>
    </citation>
    <scope>NUCLEOTIDE SEQUENCE [LARGE SCALE GENOMIC DNA]</scope>
    <source>
        <strain>Denwood</strain>
        <strain evidence="2">Zambia</strain>
    </source>
</reference>
<proteinExistence type="predicted"/>
<dbReference type="AlphaFoldDB" id="A0A3P8KPK6"/>
<dbReference type="EMBL" id="UZAL01045388">
    <property type="protein sequence ID" value="VDP83373.1"/>
    <property type="molecule type" value="Genomic_DNA"/>
</dbReference>
<accession>A0A3P8KPK6</accession>
<keyword evidence="2" id="KW-1185">Reference proteome</keyword>